<evidence type="ECO:0000313" key="2">
    <source>
        <dbReference type="EMBL" id="CAJ0573328.1"/>
    </source>
</evidence>
<evidence type="ECO:0000256" key="1">
    <source>
        <dbReference type="SAM" id="SignalP"/>
    </source>
</evidence>
<reference evidence="2" key="1">
    <citation type="submission" date="2023-06" db="EMBL/GenBank/DDBJ databases">
        <authorList>
            <person name="Delattre M."/>
        </authorList>
    </citation>
    <scope>NUCLEOTIDE SEQUENCE</scope>
    <source>
        <strain evidence="2">AF72</strain>
    </source>
</reference>
<organism evidence="2 3">
    <name type="scientific">Mesorhabditis spiculigera</name>
    <dbReference type="NCBI Taxonomy" id="96644"/>
    <lineage>
        <taxon>Eukaryota</taxon>
        <taxon>Metazoa</taxon>
        <taxon>Ecdysozoa</taxon>
        <taxon>Nematoda</taxon>
        <taxon>Chromadorea</taxon>
        <taxon>Rhabditida</taxon>
        <taxon>Rhabditina</taxon>
        <taxon>Rhabditomorpha</taxon>
        <taxon>Rhabditoidea</taxon>
        <taxon>Rhabditidae</taxon>
        <taxon>Mesorhabditinae</taxon>
        <taxon>Mesorhabditis</taxon>
    </lineage>
</organism>
<name>A0AA36FYV3_9BILA</name>
<proteinExistence type="predicted"/>
<comment type="caution">
    <text evidence="2">The sequence shown here is derived from an EMBL/GenBank/DDBJ whole genome shotgun (WGS) entry which is preliminary data.</text>
</comment>
<protein>
    <submittedName>
        <fullName evidence="2">Uncharacterized protein</fullName>
    </submittedName>
</protein>
<dbReference type="PANTHER" id="PTHR34401">
    <property type="entry name" value="PROTEIN CBG12388-RELATED"/>
    <property type="match status" value="1"/>
</dbReference>
<accession>A0AA36FYV3</accession>
<sequence length="206" mass="21880">MLRFALAASFLALAVAQMQPQCTCQQVEPCKSGAQDQVMSCADSCQKHVSGMGAPYSSIRSCIMQRQSTINSVVNCQERQLANSCAARPGAQVPKRYPETLKLAAFNEVNNILRRSGLQAEAASFMAVGKKFASCVMKCMNKGSGRCFKKLGCGLALPPDNVLVQQTKQCAMGSGFNTAGVQSLCNCIAGAGVRSLAPLCNRIQIS</sequence>
<feature type="chain" id="PRO_5041212363" evidence="1">
    <location>
        <begin position="17"/>
        <end position="206"/>
    </location>
</feature>
<keyword evidence="1" id="KW-0732">Signal</keyword>
<gene>
    <name evidence="2" type="ORF">MSPICULIGERA_LOCUS11689</name>
</gene>
<dbReference type="Proteomes" id="UP001177023">
    <property type="component" value="Unassembled WGS sequence"/>
</dbReference>
<dbReference type="AlphaFoldDB" id="A0AA36FYV3"/>
<keyword evidence="3" id="KW-1185">Reference proteome</keyword>
<evidence type="ECO:0000313" key="3">
    <source>
        <dbReference type="Proteomes" id="UP001177023"/>
    </source>
</evidence>
<feature type="signal peptide" evidence="1">
    <location>
        <begin position="1"/>
        <end position="16"/>
    </location>
</feature>
<feature type="non-terminal residue" evidence="2">
    <location>
        <position position="1"/>
    </location>
</feature>
<dbReference type="EMBL" id="CATQJA010002617">
    <property type="protein sequence ID" value="CAJ0573328.1"/>
    <property type="molecule type" value="Genomic_DNA"/>
</dbReference>
<dbReference type="PANTHER" id="PTHR34401:SF3">
    <property type="entry name" value="DB DOMAIN-CONTAINING PROTEIN"/>
    <property type="match status" value="1"/>
</dbReference>